<dbReference type="RefSeq" id="WP_146536731.1">
    <property type="nucleotide sequence ID" value="NZ_SJPX01000005.1"/>
</dbReference>
<protein>
    <submittedName>
        <fullName evidence="7">ECF RNA polymerase sigma-E factor</fullName>
    </submittedName>
</protein>
<dbReference type="SUPFAM" id="SSF88946">
    <property type="entry name" value="Sigma2 domain of RNA polymerase sigma factors"/>
    <property type="match status" value="1"/>
</dbReference>
<evidence type="ECO:0000313" key="8">
    <source>
        <dbReference type="Proteomes" id="UP000317977"/>
    </source>
</evidence>
<keyword evidence="2" id="KW-0805">Transcription regulation</keyword>
<dbReference type="Gene3D" id="1.10.1740.10">
    <property type="match status" value="1"/>
</dbReference>
<dbReference type="GO" id="GO:0006352">
    <property type="term" value="P:DNA-templated transcription initiation"/>
    <property type="evidence" value="ECO:0007669"/>
    <property type="project" value="InterPro"/>
</dbReference>
<evidence type="ECO:0000259" key="6">
    <source>
        <dbReference type="Pfam" id="PF08281"/>
    </source>
</evidence>
<feature type="domain" description="RNA polymerase sigma-70 region 2" evidence="5">
    <location>
        <begin position="7"/>
        <end position="77"/>
    </location>
</feature>
<dbReference type="NCBIfam" id="TIGR02937">
    <property type="entry name" value="sigma70-ECF"/>
    <property type="match status" value="1"/>
</dbReference>
<comment type="caution">
    <text evidence="7">The sequence shown here is derived from an EMBL/GenBank/DDBJ whole genome shotgun (WGS) entry which is preliminary data.</text>
</comment>
<dbReference type="Pfam" id="PF08281">
    <property type="entry name" value="Sigma70_r4_2"/>
    <property type="match status" value="1"/>
</dbReference>
<evidence type="ECO:0000259" key="5">
    <source>
        <dbReference type="Pfam" id="PF04542"/>
    </source>
</evidence>
<evidence type="ECO:0000256" key="2">
    <source>
        <dbReference type="ARBA" id="ARBA00023015"/>
    </source>
</evidence>
<accession>A0A5C6EM44</accession>
<feature type="domain" description="RNA polymerase sigma factor 70 region 4 type 2" evidence="6">
    <location>
        <begin position="113"/>
        <end position="164"/>
    </location>
</feature>
<dbReference type="InterPro" id="IPR013249">
    <property type="entry name" value="RNA_pol_sigma70_r4_t2"/>
</dbReference>
<dbReference type="Gene3D" id="1.10.10.10">
    <property type="entry name" value="Winged helix-like DNA-binding domain superfamily/Winged helix DNA-binding domain"/>
    <property type="match status" value="1"/>
</dbReference>
<dbReference type="CDD" id="cd06171">
    <property type="entry name" value="Sigma70_r4"/>
    <property type="match status" value="1"/>
</dbReference>
<dbReference type="InterPro" id="IPR039425">
    <property type="entry name" value="RNA_pol_sigma-70-like"/>
</dbReference>
<dbReference type="GO" id="GO:0003677">
    <property type="term" value="F:DNA binding"/>
    <property type="evidence" value="ECO:0007669"/>
    <property type="project" value="InterPro"/>
</dbReference>
<keyword evidence="4" id="KW-0804">Transcription</keyword>
<dbReference type="SUPFAM" id="SSF88659">
    <property type="entry name" value="Sigma3 and sigma4 domains of RNA polymerase sigma factors"/>
    <property type="match status" value="1"/>
</dbReference>
<dbReference type="Proteomes" id="UP000317977">
    <property type="component" value="Unassembled WGS sequence"/>
</dbReference>
<gene>
    <name evidence="7" type="primary">rpoE_6</name>
    <name evidence="7" type="ORF">Poly59_52050</name>
</gene>
<sequence>MDLTDAIDRFRGPLVGLIASWGASHVDASELAQDSFADAYLNRDRCRGDWQDPEVFGRWLRGIARNNFRNWLRSCRRRQRRVVSVDTATLEQTAAATAGKAESLATTDRRLIELRMAIDRLPTKQRQVILMHYLEETSVSDVAALLSVSAKTVEGRLYQARRALRRLMDEPSASGIGKALLL</sequence>
<dbReference type="PANTHER" id="PTHR43133">
    <property type="entry name" value="RNA POLYMERASE ECF-TYPE SIGMA FACTO"/>
    <property type="match status" value="1"/>
</dbReference>
<organism evidence="7 8">
    <name type="scientific">Rubripirellula reticaptiva</name>
    <dbReference type="NCBI Taxonomy" id="2528013"/>
    <lineage>
        <taxon>Bacteria</taxon>
        <taxon>Pseudomonadati</taxon>
        <taxon>Planctomycetota</taxon>
        <taxon>Planctomycetia</taxon>
        <taxon>Pirellulales</taxon>
        <taxon>Pirellulaceae</taxon>
        <taxon>Rubripirellula</taxon>
    </lineage>
</organism>
<dbReference type="EMBL" id="SJPX01000005">
    <property type="protein sequence ID" value="TWU48359.1"/>
    <property type="molecule type" value="Genomic_DNA"/>
</dbReference>
<keyword evidence="8" id="KW-1185">Reference proteome</keyword>
<dbReference type="Pfam" id="PF04542">
    <property type="entry name" value="Sigma70_r2"/>
    <property type="match status" value="1"/>
</dbReference>
<reference evidence="7 8" key="1">
    <citation type="submission" date="2019-02" db="EMBL/GenBank/DDBJ databases">
        <title>Deep-cultivation of Planctomycetes and their phenomic and genomic characterization uncovers novel biology.</title>
        <authorList>
            <person name="Wiegand S."/>
            <person name="Jogler M."/>
            <person name="Boedeker C."/>
            <person name="Pinto D."/>
            <person name="Vollmers J."/>
            <person name="Rivas-Marin E."/>
            <person name="Kohn T."/>
            <person name="Peeters S.H."/>
            <person name="Heuer A."/>
            <person name="Rast P."/>
            <person name="Oberbeckmann S."/>
            <person name="Bunk B."/>
            <person name="Jeske O."/>
            <person name="Meyerdierks A."/>
            <person name="Storesund J.E."/>
            <person name="Kallscheuer N."/>
            <person name="Luecker S."/>
            <person name="Lage O.M."/>
            <person name="Pohl T."/>
            <person name="Merkel B.J."/>
            <person name="Hornburger P."/>
            <person name="Mueller R.-W."/>
            <person name="Bruemmer F."/>
            <person name="Labrenz M."/>
            <person name="Spormann A.M."/>
            <person name="Op Den Camp H."/>
            <person name="Overmann J."/>
            <person name="Amann R."/>
            <person name="Jetten M.S.M."/>
            <person name="Mascher T."/>
            <person name="Medema M.H."/>
            <person name="Devos D.P."/>
            <person name="Kaster A.-K."/>
            <person name="Ovreas L."/>
            <person name="Rohde M."/>
            <person name="Galperin M.Y."/>
            <person name="Jogler C."/>
        </authorList>
    </citation>
    <scope>NUCLEOTIDE SEQUENCE [LARGE SCALE GENOMIC DNA]</scope>
    <source>
        <strain evidence="7 8">Poly59</strain>
    </source>
</reference>
<dbReference type="OrthoDB" id="265533at2"/>
<evidence type="ECO:0000256" key="3">
    <source>
        <dbReference type="ARBA" id="ARBA00023082"/>
    </source>
</evidence>
<dbReference type="InterPro" id="IPR007627">
    <property type="entry name" value="RNA_pol_sigma70_r2"/>
</dbReference>
<evidence type="ECO:0000313" key="7">
    <source>
        <dbReference type="EMBL" id="TWU48359.1"/>
    </source>
</evidence>
<proteinExistence type="inferred from homology"/>
<dbReference type="InterPro" id="IPR013325">
    <property type="entry name" value="RNA_pol_sigma_r2"/>
</dbReference>
<dbReference type="InterPro" id="IPR014284">
    <property type="entry name" value="RNA_pol_sigma-70_dom"/>
</dbReference>
<dbReference type="InterPro" id="IPR036388">
    <property type="entry name" value="WH-like_DNA-bd_sf"/>
</dbReference>
<dbReference type="InterPro" id="IPR013324">
    <property type="entry name" value="RNA_pol_sigma_r3/r4-like"/>
</dbReference>
<evidence type="ECO:0000256" key="1">
    <source>
        <dbReference type="ARBA" id="ARBA00010641"/>
    </source>
</evidence>
<dbReference type="AlphaFoldDB" id="A0A5C6EM44"/>
<dbReference type="PANTHER" id="PTHR43133:SF51">
    <property type="entry name" value="RNA POLYMERASE SIGMA FACTOR"/>
    <property type="match status" value="1"/>
</dbReference>
<name>A0A5C6EM44_9BACT</name>
<evidence type="ECO:0000256" key="4">
    <source>
        <dbReference type="ARBA" id="ARBA00023163"/>
    </source>
</evidence>
<dbReference type="GO" id="GO:0016987">
    <property type="term" value="F:sigma factor activity"/>
    <property type="evidence" value="ECO:0007669"/>
    <property type="project" value="UniProtKB-KW"/>
</dbReference>
<comment type="similarity">
    <text evidence="1">Belongs to the sigma-70 factor family. ECF subfamily.</text>
</comment>
<keyword evidence="3" id="KW-0731">Sigma factor</keyword>